<keyword evidence="2" id="KW-1185">Reference proteome</keyword>
<dbReference type="AlphaFoldDB" id="A0A3S5C4L0"/>
<organism evidence="1 2">
    <name type="scientific">Protopolystoma xenopodis</name>
    <dbReference type="NCBI Taxonomy" id="117903"/>
    <lineage>
        <taxon>Eukaryota</taxon>
        <taxon>Metazoa</taxon>
        <taxon>Spiralia</taxon>
        <taxon>Lophotrochozoa</taxon>
        <taxon>Platyhelminthes</taxon>
        <taxon>Monogenea</taxon>
        <taxon>Polyopisthocotylea</taxon>
        <taxon>Polystomatidea</taxon>
        <taxon>Polystomatidae</taxon>
        <taxon>Protopolystoma</taxon>
    </lineage>
</organism>
<comment type="caution">
    <text evidence="1">The sequence shown here is derived from an EMBL/GenBank/DDBJ whole genome shotgun (WGS) entry which is preliminary data.</text>
</comment>
<evidence type="ECO:0000313" key="1">
    <source>
        <dbReference type="EMBL" id="VEL34982.1"/>
    </source>
</evidence>
<accession>A0A3S5C4L0</accession>
<evidence type="ECO:0000313" key="2">
    <source>
        <dbReference type="Proteomes" id="UP000784294"/>
    </source>
</evidence>
<sequence length="510" mass="56621">MDVFSLAEAIHCLLPSSCRILTLEQTWMPLNVGNLRRILAFTRPKRLRLSPTTGLPEAHWPACLIACLSAPFVSRQKSILSNLFSLELDGYGLTVFQLRQILAPDAIVIKLPALVHCSALIYPESDAQVSRLPRTDSGASLISPIASRLTSLKLELVGLSAELGLPGFLFELSSVCSLTSLSYLLKTNSQLPSFSFNQIYSYDAFLATLSTLFISIDTSFFKLLHSTLLYKRPVLLDKLVLSADTFRSQMHEYISQPNTYFCLFSVPLSPVPIFFHEIGILESTSHGLLTCQDAFREDSLTNANQLILHLAPCSIPHIEKASVLDAMGHSNDCEENKSSVLWLAKSGYLRNITCLKVECPMPENASLNQGSAACNKFVDYLHEHFSFYIFVLRPLFDFGFYVYLTQLSLPVTLLIALASLPVGQRHLLFPTSDSDCSLPSGRHFSNLIYLAVTSHPSSELRYSTSHFVPPAFLSSSPSDSLDLDNCLLEICRICPKLEELVVSPLPNFKL</sequence>
<name>A0A3S5C4L0_9PLAT</name>
<dbReference type="EMBL" id="CAAALY010248807">
    <property type="protein sequence ID" value="VEL34982.1"/>
    <property type="molecule type" value="Genomic_DNA"/>
</dbReference>
<protein>
    <submittedName>
        <fullName evidence="1">Uncharacterized protein</fullName>
    </submittedName>
</protein>
<gene>
    <name evidence="1" type="ORF">PXEA_LOCUS28422</name>
</gene>
<proteinExistence type="predicted"/>
<reference evidence="1" key="1">
    <citation type="submission" date="2018-11" db="EMBL/GenBank/DDBJ databases">
        <authorList>
            <consortium name="Pathogen Informatics"/>
        </authorList>
    </citation>
    <scope>NUCLEOTIDE SEQUENCE</scope>
</reference>
<dbReference type="Proteomes" id="UP000784294">
    <property type="component" value="Unassembled WGS sequence"/>
</dbReference>